<dbReference type="OrthoDB" id="7818056at2"/>
<dbReference type="Proteomes" id="UP000220836">
    <property type="component" value="Unassembled WGS sequence"/>
</dbReference>
<protein>
    <submittedName>
        <fullName evidence="6">EamA-like transporter family protein</fullName>
    </submittedName>
</protein>
<feature type="transmembrane region" description="Helical" evidence="5">
    <location>
        <begin position="33"/>
        <end position="53"/>
    </location>
</feature>
<dbReference type="PANTHER" id="PTHR22911">
    <property type="entry name" value="ACYL-MALONYL CONDENSING ENZYME-RELATED"/>
    <property type="match status" value="1"/>
</dbReference>
<evidence type="ECO:0000256" key="3">
    <source>
        <dbReference type="ARBA" id="ARBA00022989"/>
    </source>
</evidence>
<evidence type="ECO:0000256" key="1">
    <source>
        <dbReference type="ARBA" id="ARBA00004141"/>
    </source>
</evidence>
<evidence type="ECO:0000313" key="6">
    <source>
        <dbReference type="EMBL" id="SMX38897.1"/>
    </source>
</evidence>
<evidence type="ECO:0000256" key="2">
    <source>
        <dbReference type="ARBA" id="ARBA00022692"/>
    </source>
</evidence>
<organism evidence="6 7">
    <name type="scientific">Pelagimonas varians</name>
    <dbReference type="NCBI Taxonomy" id="696760"/>
    <lineage>
        <taxon>Bacteria</taxon>
        <taxon>Pseudomonadati</taxon>
        <taxon>Pseudomonadota</taxon>
        <taxon>Alphaproteobacteria</taxon>
        <taxon>Rhodobacterales</taxon>
        <taxon>Roseobacteraceae</taxon>
        <taxon>Pelagimonas</taxon>
    </lineage>
</organism>
<keyword evidence="4 5" id="KW-0472">Membrane</keyword>
<feature type="transmembrane region" description="Helical" evidence="5">
    <location>
        <begin position="180"/>
        <end position="198"/>
    </location>
</feature>
<dbReference type="GO" id="GO:0016020">
    <property type="term" value="C:membrane"/>
    <property type="evidence" value="ECO:0007669"/>
    <property type="project" value="UniProtKB-SubCell"/>
</dbReference>
<dbReference type="SUPFAM" id="SSF103481">
    <property type="entry name" value="Multidrug resistance efflux transporter EmrE"/>
    <property type="match status" value="2"/>
</dbReference>
<keyword evidence="7" id="KW-1185">Reference proteome</keyword>
<feature type="transmembrane region" description="Helical" evidence="5">
    <location>
        <begin position="230"/>
        <end position="254"/>
    </location>
</feature>
<accession>A0A238K8S4</accession>
<feature type="transmembrane region" description="Helical" evidence="5">
    <location>
        <begin position="204"/>
        <end position="223"/>
    </location>
</feature>
<evidence type="ECO:0000313" key="7">
    <source>
        <dbReference type="Proteomes" id="UP000220836"/>
    </source>
</evidence>
<keyword evidence="2 5" id="KW-0812">Transmembrane</keyword>
<keyword evidence="3 5" id="KW-1133">Transmembrane helix</keyword>
<feature type="transmembrane region" description="Helical" evidence="5">
    <location>
        <begin position="147"/>
        <end position="168"/>
    </location>
</feature>
<sequence length="310" mass="32408">MKATTMGAVLVILYTGMMATADGITKFIAGGYAAPQLFALSSALVVLMAATAARSTQGGTLRISSVKAMIARSVLTVFAAVAFFKAFQQMPFADVFLFIGLMPLIAAAMSGPLLGEAPRPLAWVALTIGACGIFFLMPGGVSGLQAGHAWAFLAVLTGTGSMLLARMIARVERAPLAQVFWPNLALMVVMAAALPFVWRPMTLIDAAWIVGYAVALFGARYVVAEALRLLPAYVATPLMNLQFVWMVAIGMVAFGEVPGSGTVLGVMMVIASGLWLVVEESLMRRKAGEEAAAQAASSEGQRNPAAIAAE</sequence>
<feature type="transmembrane region" description="Helical" evidence="5">
    <location>
        <begin position="65"/>
        <end position="84"/>
    </location>
</feature>
<feature type="transmembrane region" description="Helical" evidence="5">
    <location>
        <begin position="96"/>
        <end position="114"/>
    </location>
</feature>
<gene>
    <name evidence="6" type="ORF">PEV8663_01598</name>
</gene>
<name>A0A238K8S4_9RHOB</name>
<dbReference type="PANTHER" id="PTHR22911:SF6">
    <property type="entry name" value="SOLUTE CARRIER FAMILY 35 MEMBER G1"/>
    <property type="match status" value="1"/>
</dbReference>
<comment type="subcellular location">
    <subcellularLocation>
        <location evidence="1">Membrane</location>
        <topology evidence="1">Multi-pass membrane protein</topology>
    </subcellularLocation>
</comment>
<feature type="transmembrane region" description="Helical" evidence="5">
    <location>
        <begin position="260"/>
        <end position="278"/>
    </location>
</feature>
<dbReference type="AlphaFoldDB" id="A0A238K8S4"/>
<reference evidence="6 7" key="1">
    <citation type="submission" date="2017-05" db="EMBL/GenBank/DDBJ databases">
        <authorList>
            <person name="Song R."/>
            <person name="Chenine A.L."/>
            <person name="Ruprecht R.M."/>
        </authorList>
    </citation>
    <scope>NUCLEOTIDE SEQUENCE [LARGE SCALE GENOMIC DNA]</scope>
    <source>
        <strain evidence="6 7">CECT 8663</strain>
    </source>
</reference>
<dbReference type="InterPro" id="IPR037185">
    <property type="entry name" value="EmrE-like"/>
</dbReference>
<proteinExistence type="predicted"/>
<dbReference type="RefSeq" id="WP_097804088.1">
    <property type="nucleotide sequence ID" value="NZ_FXYH01000004.1"/>
</dbReference>
<evidence type="ECO:0000256" key="4">
    <source>
        <dbReference type="ARBA" id="ARBA00023136"/>
    </source>
</evidence>
<feature type="transmembrane region" description="Helical" evidence="5">
    <location>
        <begin position="121"/>
        <end position="141"/>
    </location>
</feature>
<evidence type="ECO:0000256" key="5">
    <source>
        <dbReference type="SAM" id="Phobius"/>
    </source>
</evidence>
<dbReference type="EMBL" id="FXYH01000004">
    <property type="protein sequence ID" value="SMX38897.1"/>
    <property type="molecule type" value="Genomic_DNA"/>
</dbReference>